<dbReference type="EMBL" id="JACEFO010001710">
    <property type="protein sequence ID" value="KAF8718364.1"/>
    <property type="molecule type" value="Genomic_DNA"/>
</dbReference>
<name>A0A835EVE8_9POAL</name>
<reference evidence="1" key="1">
    <citation type="submission" date="2020-07" db="EMBL/GenBank/DDBJ databases">
        <title>Genome sequence and genetic diversity analysis of an under-domesticated orphan crop, white fonio (Digitaria exilis).</title>
        <authorList>
            <person name="Bennetzen J.L."/>
            <person name="Chen S."/>
            <person name="Ma X."/>
            <person name="Wang X."/>
            <person name="Yssel A.E.J."/>
            <person name="Chaluvadi S.R."/>
            <person name="Johnson M."/>
            <person name="Gangashetty P."/>
            <person name="Hamidou F."/>
            <person name="Sanogo M.D."/>
            <person name="Zwaenepoel A."/>
            <person name="Wallace J."/>
            <person name="Van De Peer Y."/>
            <person name="Van Deynze A."/>
        </authorList>
    </citation>
    <scope>NUCLEOTIDE SEQUENCE</scope>
    <source>
        <tissue evidence="1">Leaves</tissue>
    </source>
</reference>
<dbReference type="Proteomes" id="UP000636709">
    <property type="component" value="Unassembled WGS sequence"/>
</dbReference>
<proteinExistence type="predicted"/>
<comment type="caution">
    <text evidence="1">The sequence shown here is derived from an EMBL/GenBank/DDBJ whole genome shotgun (WGS) entry which is preliminary data.</text>
</comment>
<dbReference type="AlphaFoldDB" id="A0A835EVE8"/>
<sequence>MFVDWFVDLSGKGKDATTKGTRTLVILVTWSIWCERNARIFDCQEKPIRKLVDEIKDTVRLWGSAGAKHLAALVGTTNRE</sequence>
<accession>A0A835EVE8</accession>
<evidence type="ECO:0000313" key="2">
    <source>
        <dbReference type="Proteomes" id="UP000636709"/>
    </source>
</evidence>
<gene>
    <name evidence="1" type="ORF">HU200_025344</name>
</gene>
<evidence type="ECO:0000313" key="1">
    <source>
        <dbReference type="EMBL" id="KAF8718364.1"/>
    </source>
</evidence>
<protein>
    <submittedName>
        <fullName evidence="1">Uncharacterized protein</fullName>
    </submittedName>
</protein>
<keyword evidence="2" id="KW-1185">Reference proteome</keyword>
<dbReference type="OrthoDB" id="691548at2759"/>
<organism evidence="1 2">
    <name type="scientific">Digitaria exilis</name>
    <dbReference type="NCBI Taxonomy" id="1010633"/>
    <lineage>
        <taxon>Eukaryota</taxon>
        <taxon>Viridiplantae</taxon>
        <taxon>Streptophyta</taxon>
        <taxon>Embryophyta</taxon>
        <taxon>Tracheophyta</taxon>
        <taxon>Spermatophyta</taxon>
        <taxon>Magnoliopsida</taxon>
        <taxon>Liliopsida</taxon>
        <taxon>Poales</taxon>
        <taxon>Poaceae</taxon>
        <taxon>PACMAD clade</taxon>
        <taxon>Panicoideae</taxon>
        <taxon>Panicodae</taxon>
        <taxon>Paniceae</taxon>
        <taxon>Anthephorinae</taxon>
        <taxon>Digitaria</taxon>
    </lineage>
</organism>